<dbReference type="Proteomes" id="UP000257131">
    <property type="component" value="Unassembled WGS sequence"/>
</dbReference>
<keyword evidence="2" id="KW-1185">Reference proteome</keyword>
<dbReference type="AlphaFoldDB" id="A0A3D9BYM5"/>
<reference evidence="1 2" key="1">
    <citation type="journal article" date="2017" name="Int. J. Syst. Evol. Microbiol.">
        <title>Rhodosalinus sediminis gen. nov., sp. nov., isolated from marine saltern.</title>
        <authorList>
            <person name="Guo L.Y."/>
            <person name="Ling S.K."/>
            <person name="Li C.M."/>
            <person name="Chen G.J."/>
            <person name="Du Z.J."/>
        </authorList>
    </citation>
    <scope>NUCLEOTIDE SEQUENCE [LARGE SCALE GENOMIC DNA]</scope>
    <source>
        <strain evidence="1 2">WDN1C137</strain>
    </source>
</reference>
<gene>
    <name evidence="1" type="ORF">DRV84_03305</name>
</gene>
<evidence type="ECO:0000313" key="1">
    <source>
        <dbReference type="EMBL" id="REC58598.1"/>
    </source>
</evidence>
<dbReference type="OrthoDB" id="9940283at2"/>
<name>A0A3D9BYM5_9RHOB</name>
<protein>
    <submittedName>
        <fullName evidence="1">Uncharacterized protein</fullName>
    </submittedName>
</protein>
<evidence type="ECO:0000313" key="2">
    <source>
        <dbReference type="Proteomes" id="UP000257131"/>
    </source>
</evidence>
<dbReference type="RefSeq" id="WP_115978428.1">
    <property type="nucleotide sequence ID" value="NZ_QOHR01000002.1"/>
</dbReference>
<dbReference type="EMBL" id="QOHR01000002">
    <property type="protein sequence ID" value="REC58598.1"/>
    <property type="molecule type" value="Genomic_DNA"/>
</dbReference>
<sequence length="122" mass="12406">MPADPALPCRDYVVCTTSPLVAEDIAAGIAEWDPAARVTLCAHPDALTGFLAALGPVAAVVTSVSPAELSEALTADGAGGGVIWLATGKRPAPEESDLPTVPLELPFTTPALHAALDRLARL</sequence>
<accession>A0A3D9BYM5</accession>
<organism evidence="1 2">
    <name type="scientific">Rhodosalinus sediminis</name>
    <dbReference type="NCBI Taxonomy" id="1940533"/>
    <lineage>
        <taxon>Bacteria</taxon>
        <taxon>Pseudomonadati</taxon>
        <taxon>Pseudomonadota</taxon>
        <taxon>Alphaproteobacteria</taxon>
        <taxon>Rhodobacterales</taxon>
        <taxon>Paracoccaceae</taxon>
        <taxon>Rhodosalinus</taxon>
    </lineage>
</organism>
<proteinExistence type="predicted"/>
<comment type="caution">
    <text evidence="1">The sequence shown here is derived from an EMBL/GenBank/DDBJ whole genome shotgun (WGS) entry which is preliminary data.</text>
</comment>